<evidence type="ECO:0000313" key="18">
    <source>
        <dbReference type="Proteomes" id="UP000694414"/>
    </source>
</evidence>
<evidence type="ECO:0000313" key="17">
    <source>
        <dbReference type="Ensembl" id="ENSPSMP00000007649.1"/>
    </source>
</evidence>
<evidence type="ECO:0000256" key="12">
    <source>
        <dbReference type="ARBA" id="ARBA00057306"/>
    </source>
</evidence>
<evidence type="ECO:0000256" key="5">
    <source>
        <dbReference type="ARBA" id="ARBA00022781"/>
    </source>
</evidence>
<keyword evidence="4 15" id="KW-0138">CF(0)</keyword>
<evidence type="ECO:0000256" key="6">
    <source>
        <dbReference type="ARBA" id="ARBA00022792"/>
    </source>
</evidence>
<keyword evidence="3 15" id="KW-0813">Transport</keyword>
<name>A0A8C9DGJ2_PROSS</name>
<evidence type="ECO:0000256" key="7">
    <source>
        <dbReference type="ARBA" id="ARBA00022990"/>
    </source>
</evidence>
<evidence type="ECO:0000256" key="1">
    <source>
        <dbReference type="ARBA" id="ARBA00004273"/>
    </source>
</evidence>
<accession>A0A8C9DGJ2</accession>
<evidence type="ECO:0000256" key="9">
    <source>
        <dbReference type="ARBA" id="ARBA00023128"/>
    </source>
</evidence>
<evidence type="ECO:0000256" key="14">
    <source>
        <dbReference type="ARBA" id="ARBA00074682"/>
    </source>
</evidence>
<keyword evidence="5 15" id="KW-0375">Hydrogen ion transport</keyword>
<evidence type="ECO:0000256" key="10">
    <source>
        <dbReference type="ARBA" id="ARBA00023136"/>
    </source>
</evidence>
<protein>
    <recommendedName>
        <fullName evidence="14 15">ATP synthase F(0) complex subunit e, mitochondrial</fullName>
    </recommendedName>
</protein>
<comment type="subunit">
    <text evidence="15">F-type ATPases have 2 components, CF(1) - the catalytic core - and CF(0) - the membrane proton channel. CF(1) and CF(0) have multiple subunits.</text>
</comment>
<keyword evidence="11 15" id="KW-0066">ATP synthesis</keyword>
<dbReference type="GO" id="GO:0015078">
    <property type="term" value="F:proton transmembrane transporter activity"/>
    <property type="evidence" value="ECO:0007669"/>
    <property type="project" value="InterPro"/>
</dbReference>
<dbReference type="InterPro" id="IPR008386">
    <property type="entry name" value="ATP_synth_F0_esu_mt"/>
</dbReference>
<comment type="subcellular location">
    <subcellularLocation>
        <location evidence="1 15">Mitochondrion inner membrane</location>
    </subcellularLocation>
</comment>
<dbReference type="Ensembl" id="ENSPSMT00000009010.1">
    <property type="protein sequence ID" value="ENSPSMP00000007649.1"/>
    <property type="gene ID" value="ENSPSMG00000005684.1"/>
</dbReference>
<feature type="coiled-coil region" evidence="16">
    <location>
        <begin position="37"/>
        <end position="70"/>
    </location>
</feature>
<keyword evidence="18" id="KW-1185">Reference proteome</keyword>
<keyword evidence="8 15" id="KW-0406">Ion transport</keyword>
<evidence type="ECO:0000256" key="2">
    <source>
        <dbReference type="ARBA" id="ARBA00007333"/>
    </source>
</evidence>
<dbReference type="Pfam" id="PF05680">
    <property type="entry name" value="ATP-synt_E"/>
    <property type="match status" value="1"/>
</dbReference>
<comment type="function">
    <text evidence="12 15">Subunit e, of the mitochondrial membrane ATP synthase complex (F(1)F(0) ATP synthase or Complex V) that produces ATP from ADP in the presence of a proton gradient across the membrane which is generated by electron transport complexes of the respiratory chain. ATP synthase complex consist of a soluble F(1) head domain - the catalytic core - and a membrane F(1) domain - the membrane proton channel. These two domains are linked by a central stalk rotating inside the F(1) region and a stationary peripheral stalk. During catalysis, ATP synthesis in the catalytic domain of F(1) is coupled via a rotary mechanism of the central stalk subunits to proton translocation. In vivo, can only synthesize ATP although its ATP hydrolase activity can be activated artificially in vitro. Part of the complex F(0) domain.</text>
</comment>
<dbReference type="GO" id="GO:0045259">
    <property type="term" value="C:proton-transporting ATP synthase complex"/>
    <property type="evidence" value="ECO:0007669"/>
    <property type="project" value="UniProtKB-UniRule"/>
</dbReference>
<proteinExistence type="inferred from homology"/>
<evidence type="ECO:0000256" key="4">
    <source>
        <dbReference type="ARBA" id="ARBA00022547"/>
    </source>
</evidence>
<reference evidence="17" key="2">
    <citation type="submission" date="2025-09" db="UniProtKB">
        <authorList>
            <consortium name="Ensembl"/>
        </authorList>
    </citation>
    <scope>IDENTIFICATION</scope>
</reference>
<evidence type="ECO:0000256" key="11">
    <source>
        <dbReference type="ARBA" id="ARBA00023310"/>
    </source>
</evidence>
<keyword evidence="9 15" id="KW-0496">Mitochondrion</keyword>
<organism evidence="17 18">
    <name type="scientific">Prolemur simus</name>
    <name type="common">Greater bamboo lemur</name>
    <name type="synonym">Hapalemur simus</name>
    <dbReference type="NCBI Taxonomy" id="1328070"/>
    <lineage>
        <taxon>Eukaryota</taxon>
        <taxon>Metazoa</taxon>
        <taxon>Chordata</taxon>
        <taxon>Craniata</taxon>
        <taxon>Vertebrata</taxon>
        <taxon>Euteleostomi</taxon>
        <taxon>Mammalia</taxon>
        <taxon>Eutheria</taxon>
        <taxon>Euarchontoglires</taxon>
        <taxon>Primates</taxon>
        <taxon>Strepsirrhini</taxon>
        <taxon>Lemuriformes</taxon>
        <taxon>Lemuridae</taxon>
        <taxon>Prolemur</taxon>
    </lineage>
</organism>
<evidence type="ECO:0000256" key="15">
    <source>
        <dbReference type="RuleBase" id="RU367005"/>
    </source>
</evidence>
<comment type="similarity">
    <text evidence="2 15">Belongs to the ATPase e subunit family.</text>
</comment>
<dbReference type="GO" id="GO:0015986">
    <property type="term" value="P:proton motive force-driven ATP synthesis"/>
    <property type="evidence" value="ECO:0007669"/>
    <property type="project" value="InterPro"/>
</dbReference>
<keyword evidence="16" id="KW-0175">Coiled coil</keyword>
<keyword evidence="7" id="KW-0007">Acetylation</keyword>
<reference evidence="17" key="1">
    <citation type="submission" date="2025-08" db="UniProtKB">
        <authorList>
            <consortium name="Ensembl"/>
        </authorList>
    </citation>
    <scope>IDENTIFICATION</scope>
</reference>
<dbReference type="AlphaFoldDB" id="A0A8C9DGJ2"/>
<dbReference type="PANTHER" id="PTHR12427">
    <property type="entry name" value="ATP SYNTHASE E CHAIN, MITOCHONDRIAL"/>
    <property type="match status" value="1"/>
</dbReference>
<keyword evidence="10" id="KW-0472">Membrane</keyword>
<evidence type="ECO:0000256" key="3">
    <source>
        <dbReference type="ARBA" id="ARBA00022448"/>
    </source>
</evidence>
<dbReference type="GeneTree" id="ENSGT01050000245292"/>
<evidence type="ECO:0000256" key="13">
    <source>
        <dbReference type="ARBA" id="ARBA00064647"/>
    </source>
</evidence>
<keyword evidence="6 15" id="KW-0999">Mitochondrion inner membrane</keyword>
<dbReference type="Proteomes" id="UP000694414">
    <property type="component" value="Unplaced"/>
</dbReference>
<dbReference type="GO" id="GO:0005743">
    <property type="term" value="C:mitochondrial inner membrane"/>
    <property type="evidence" value="ECO:0007669"/>
    <property type="project" value="UniProtKB-SubCell"/>
</dbReference>
<dbReference type="PANTHER" id="PTHR12427:SF1">
    <property type="entry name" value="ATP SYNTHASE SUBUNIT E, MITOCHONDRIAL"/>
    <property type="match status" value="1"/>
</dbReference>
<evidence type="ECO:0000256" key="16">
    <source>
        <dbReference type="SAM" id="Coils"/>
    </source>
</evidence>
<comment type="subunit">
    <text evidence="13">Component of the ATP synthase complex composed at least of ATP5F1A/subunit alpha, ATP5F1B/subunit beta, ATP5MC1/subunit c (homooctomer), MT-ATP6/subunit a, MT-ATP8/subunit 8, ATP5ME/subunit e, ATP5MF/subunit f, ATP5MG/subunit g, ATP5MK/subunit k, ATP5MJ/subunit j, ATP5F1C/subunit gamma, ATP5F1D/subunit delta, ATP5F1E/subunit epsilon, ATP5PF/subunit F6, ATP5PB/subunit b, ATP5PD/subunit d, ATP5PO/subunit OSCP. ATP synthase complex consists of a soluble F(1) head domain (subunits alpha(3) and beta(3)) - the catalytic core - and a membrane F(0) domain - the membrane proton channel (subunits c, a, 8, e, f, g, k and j). These two domains are linked by a central stalk (subunits gamma, delta, and epsilon) rotating inside the F1 region and a stationary peripheral stalk (subunits F6, b, d, and OSCP).</text>
</comment>
<evidence type="ECO:0000256" key="8">
    <source>
        <dbReference type="ARBA" id="ARBA00023065"/>
    </source>
</evidence>
<sequence length="85" mass="9870">MYPPIQNNQVSLLIKLGHYSALFLGMADRATCYSYLISQAEEEKRIAVEEKKEEDELKRIVREVAEAQDDSIFVCLFFSFPYDKS</sequence>